<dbReference type="Pfam" id="PF01208">
    <property type="entry name" value="URO-D"/>
    <property type="match status" value="1"/>
</dbReference>
<dbReference type="Proteomes" id="UP000649604">
    <property type="component" value="Unassembled WGS sequence"/>
</dbReference>
<name>A0A9D5Q3X4_9BACT</name>
<organism evidence="2 3">
    <name type="scientific">candidate division KSB3 bacterium</name>
    <dbReference type="NCBI Taxonomy" id="2044937"/>
    <lineage>
        <taxon>Bacteria</taxon>
        <taxon>candidate division KSB3</taxon>
    </lineage>
</organism>
<feature type="domain" description="Uroporphyrinogen decarboxylase (URO-D)" evidence="1">
    <location>
        <begin position="122"/>
        <end position="371"/>
    </location>
</feature>
<protein>
    <recommendedName>
        <fullName evidence="1">Uroporphyrinogen decarboxylase (URO-D) domain-containing protein</fullName>
    </recommendedName>
</protein>
<dbReference type="PANTHER" id="PTHR47099">
    <property type="entry name" value="METHYLCOBAMIDE:COM METHYLTRANSFERASE MTBA"/>
    <property type="match status" value="1"/>
</dbReference>
<dbReference type="InterPro" id="IPR000257">
    <property type="entry name" value="Uroporphyrinogen_deCOase"/>
</dbReference>
<gene>
    <name evidence="2" type="ORF">GF339_00935</name>
</gene>
<evidence type="ECO:0000313" key="2">
    <source>
        <dbReference type="EMBL" id="MBD3323114.1"/>
    </source>
</evidence>
<dbReference type="EMBL" id="WJJP01000025">
    <property type="protein sequence ID" value="MBD3323114.1"/>
    <property type="molecule type" value="Genomic_DNA"/>
</dbReference>
<dbReference type="SUPFAM" id="SSF51726">
    <property type="entry name" value="UROD/MetE-like"/>
    <property type="match status" value="1"/>
</dbReference>
<accession>A0A9D5Q3X4</accession>
<reference evidence="2" key="1">
    <citation type="submission" date="2019-11" db="EMBL/GenBank/DDBJ databases">
        <title>Microbial mats filling the niche in hypersaline microbial mats.</title>
        <authorList>
            <person name="Wong H.L."/>
            <person name="Macleod F.I."/>
            <person name="White R.A. III"/>
            <person name="Burns B.P."/>
        </authorList>
    </citation>
    <scope>NUCLEOTIDE SEQUENCE</scope>
    <source>
        <strain evidence="2">Rbin_158</strain>
    </source>
</reference>
<evidence type="ECO:0000313" key="3">
    <source>
        <dbReference type="Proteomes" id="UP000649604"/>
    </source>
</evidence>
<proteinExistence type="predicted"/>
<evidence type="ECO:0000259" key="1">
    <source>
        <dbReference type="Pfam" id="PF01208"/>
    </source>
</evidence>
<dbReference type="AlphaFoldDB" id="A0A9D5Q3X4"/>
<dbReference type="InterPro" id="IPR038071">
    <property type="entry name" value="UROD/MetE-like_sf"/>
</dbReference>
<dbReference type="GO" id="GO:0004853">
    <property type="term" value="F:uroporphyrinogen decarboxylase activity"/>
    <property type="evidence" value="ECO:0007669"/>
    <property type="project" value="InterPro"/>
</dbReference>
<dbReference type="Gene3D" id="3.20.20.210">
    <property type="match status" value="1"/>
</dbReference>
<dbReference type="GO" id="GO:0006779">
    <property type="term" value="P:porphyrin-containing compound biosynthetic process"/>
    <property type="evidence" value="ECO:0007669"/>
    <property type="project" value="InterPro"/>
</dbReference>
<comment type="caution">
    <text evidence="2">The sequence shown here is derived from an EMBL/GenBank/DDBJ whole genome shotgun (WGS) entry which is preliminary data.</text>
</comment>
<dbReference type="InterPro" id="IPR052024">
    <property type="entry name" value="Methanogen_methyltrans"/>
</dbReference>
<sequence>MTHRERLVAALSHEQPDMVPIDLGGTADSSIVVEGYERLKAHFGIEAENTLCDRMMRIVEVDERILQALDIDTRAVFLGTPRETPPDPGPQKYRDVWGVERIKLDDSFYYDQVQFPLAGDISTADIVKYPWPDPDDPGLVEGLRERVAWIREQTDCAAILRIPAPFVHLSQYLRGFEDWFCDLIVNPTLLETLFDAILARTMRIAERVLREVGQEVDAVICGDDLGTQKGLQMRYEQYEKYIKPRHATYFRQAHDLSPAKFVFHTCGSVANILDDLIEIGVDVLNPVQVSAAGMDPLVFKQKYGGRLAFWGAMDTQYVLPHGSVADVKKMVEERIEQMGEGGGYVLAAVHNLQPDVPLENILAMFRHAREYVPSFMKA</sequence>
<dbReference type="PANTHER" id="PTHR47099:SF1">
    <property type="entry name" value="METHYLCOBAMIDE:COM METHYLTRANSFERASE MTBA"/>
    <property type="match status" value="1"/>
</dbReference>